<dbReference type="PANTHER" id="PTHR34109">
    <property type="entry name" value="BNAUNNG04460D PROTEIN-RELATED"/>
    <property type="match status" value="1"/>
</dbReference>
<accession>A0ABS5R261</accession>
<feature type="domain" description="VOC" evidence="1">
    <location>
        <begin position="8"/>
        <end position="149"/>
    </location>
</feature>
<gene>
    <name evidence="2" type="ORF">KIP89_01330</name>
</gene>
<evidence type="ECO:0000313" key="2">
    <source>
        <dbReference type="EMBL" id="MBS9475750.1"/>
    </source>
</evidence>
<dbReference type="Proteomes" id="UP001166585">
    <property type="component" value="Unassembled WGS sequence"/>
</dbReference>
<dbReference type="Pfam" id="PF00903">
    <property type="entry name" value="Glyoxalase"/>
    <property type="match status" value="1"/>
</dbReference>
<reference evidence="2" key="1">
    <citation type="submission" date="2021-05" db="EMBL/GenBank/DDBJ databases">
        <authorList>
            <person name="Sun Q."/>
            <person name="Inoue M."/>
        </authorList>
    </citation>
    <scope>NUCLEOTIDE SEQUENCE</scope>
    <source>
        <strain evidence="2">VKM B-3255</strain>
    </source>
</reference>
<keyword evidence="3" id="KW-1185">Reference proteome</keyword>
<dbReference type="InterPro" id="IPR004360">
    <property type="entry name" value="Glyas_Fos-R_dOase_dom"/>
</dbReference>
<dbReference type="InterPro" id="IPR029068">
    <property type="entry name" value="Glyas_Bleomycin-R_OHBP_Dase"/>
</dbReference>
<dbReference type="RefSeq" id="WP_213753603.1">
    <property type="nucleotide sequence ID" value="NZ_JAHCQH010000004.1"/>
</dbReference>
<proteinExistence type="predicted"/>
<evidence type="ECO:0000259" key="1">
    <source>
        <dbReference type="PROSITE" id="PS51819"/>
    </source>
</evidence>
<organism evidence="2 3">
    <name type="scientific">Ancylobacter radicis</name>
    <dbReference type="NCBI Taxonomy" id="2836179"/>
    <lineage>
        <taxon>Bacteria</taxon>
        <taxon>Pseudomonadati</taxon>
        <taxon>Pseudomonadota</taxon>
        <taxon>Alphaproteobacteria</taxon>
        <taxon>Hyphomicrobiales</taxon>
        <taxon>Xanthobacteraceae</taxon>
        <taxon>Ancylobacter</taxon>
    </lineage>
</organism>
<protein>
    <submittedName>
        <fullName evidence="2">VOC family protein</fullName>
    </submittedName>
</protein>
<name>A0ABS5R261_9HYPH</name>
<sequence length="183" mass="19685">MSIIGGQAVGQFGLALIVQDVGAAADFYRDVFGAQEVARHFAPNPLDLPGPEPVAAELRLSGIHLMVTRENPRWREAPRPDWPRSPRAAGAASAYSVIYVADVAAVFARACAAGAQPSRPGDAPEEGYWGDRMIQIHDPFGHVWRLLERIEEVEAAALGPRLAAQIAAYRQARDAPTARPAEA</sequence>
<dbReference type="PANTHER" id="PTHR34109:SF1">
    <property type="entry name" value="VOC DOMAIN-CONTAINING PROTEIN"/>
    <property type="match status" value="1"/>
</dbReference>
<dbReference type="SUPFAM" id="SSF54593">
    <property type="entry name" value="Glyoxalase/Bleomycin resistance protein/Dihydroxybiphenyl dioxygenase"/>
    <property type="match status" value="1"/>
</dbReference>
<comment type="caution">
    <text evidence="2">The sequence shown here is derived from an EMBL/GenBank/DDBJ whole genome shotgun (WGS) entry which is preliminary data.</text>
</comment>
<evidence type="ECO:0000313" key="3">
    <source>
        <dbReference type="Proteomes" id="UP001166585"/>
    </source>
</evidence>
<dbReference type="Gene3D" id="3.10.180.10">
    <property type="entry name" value="2,3-Dihydroxybiphenyl 1,2-Dioxygenase, domain 1"/>
    <property type="match status" value="1"/>
</dbReference>
<dbReference type="PROSITE" id="PS51819">
    <property type="entry name" value="VOC"/>
    <property type="match status" value="1"/>
</dbReference>
<dbReference type="InterPro" id="IPR037523">
    <property type="entry name" value="VOC_core"/>
</dbReference>
<dbReference type="EMBL" id="JAHCQH010000004">
    <property type="protein sequence ID" value="MBS9475750.1"/>
    <property type="molecule type" value="Genomic_DNA"/>
</dbReference>